<dbReference type="AlphaFoldDB" id="A0A5N6R8N0"/>
<name>A0A5N6R8N0_9ROSI</name>
<sequence>METAKEEWKCLEEIGRSTLGLLDEGMVEIKSSGWLRLKTVCGVIVGADQTKGAVMECLDSRIE</sequence>
<accession>A0A5N6R8N0</accession>
<organism evidence="1 2">
    <name type="scientific">Carpinus fangiana</name>
    <dbReference type="NCBI Taxonomy" id="176857"/>
    <lineage>
        <taxon>Eukaryota</taxon>
        <taxon>Viridiplantae</taxon>
        <taxon>Streptophyta</taxon>
        <taxon>Embryophyta</taxon>
        <taxon>Tracheophyta</taxon>
        <taxon>Spermatophyta</taxon>
        <taxon>Magnoliopsida</taxon>
        <taxon>eudicotyledons</taxon>
        <taxon>Gunneridae</taxon>
        <taxon>Pentapetalae</taxon>
        <taxon>rosids</taxon>
        <taxon>fabids</taxon>
        <taxon>Fagales</taxon>
        <taxon>Betulaceae</taxon>
        <taxon>Carpinus</taxon>
    </lineage>
</organism>
<keyword evidence="2" id="KW-1185">Reference proteome</keyword>
<dbReference type="Proteomes" id="UP000327013">
    <property type="component" value="Chromosome 5"/>
</dbReference>
<evidence type="ECO:0000313" key="2">
    <source>
        <dbReference type="Proteomes" id="UP000327013"/>
    </source>
</evidence>
<gene>
    <name evidence="1" type="ORF">FH972_014083</name>
</gene>
<evidence type="ECO:0000313" key="1">
    <source>
        <dbReference type="EMBL" id="KAE8057382.1"/>
    </source>
</evidence>
<reference evidence="1 2" key="1">
    <citation type="submission" date="2019-06" db="EMBL/GenBank/DDBJ databases">
        <title>A chromosomal-level reference genome of Carpinus fangiana (Coryloideae, Betulaceae).</title>
        <authorList>
            <person name="Yang X."/>
            <person name="Wang Z."/>
            <person name="Zhang L."/>
            <person name="Hao G."/>
            <person name="Liu J."/>
            <person name="Yang Y."/>
        </authorList>
    </citation>
    <scope>NUCLEOTIDE SEQUENCE [LARGE SCALE GENOMIC DNA]</scope>
    <source>
        <strain evidence="1">Cfa_2016G</strain>
        <tissue evidence="1">Leaf</tissue>
    </source>
</reference>
<proteinExistence type="predicted"/>
<protein>
    <submittedName>
        <fullName evidence="1">Uncharacterized protein</fullName>
    </submittedName>
</protein>
<dbReference type="EMBL" id="CM017325">
    <property type="protein sequence ID" value="KAE8057382.1"/>
    <property type="molecule type" value="Genomic_DNA"/>
</dbReference>